<gene>
    <name evidence="2" type="ORF">CSSPJE1EN2_LOCUS23803</name>
</gene>
<evidence type="ECO:0000256" key="1">
    <source>
        <dbReference type="SAM" id="SignalP"/>
    </source>
</evidence>
<accession>A0ABP1C163</accession>
<keyword evidence="3" id="KW-1185">Reference proteome</keyword>
<evidence type="ECO:0008006" key="4">
    <source>
        <dbReference type="Google" id="ProtNLM"/>
    </source>
</evidence>
<sequence length="124" mass="13567">MLLMAVGVLLICCNISGASAFKTHNVTFFVHDSILVPNATATIVAGPGVTSRSYRRVRSFSQTPSSPKLLTPTRLRRGSSRVSTSWTEASSIALRRPSSSTFLEIFKTEKCNSIQAHENPLVWI</sequence>
<organism evidence="2 3">
    <name type="scientific">Sphagnum jensenii</name>
    <dbReference type="NCBI Taxonomy" id="128206"/>
    <lineage>
        <taxon>Eukaryota</taxon>
        <taxon>Viridiplantae</taxon>
        <taxon>Streptophyta</taxon>
        <taxon>Embryophyta</taxon>
        <taxon>Bryophyta</taxon>
        <taxon>Sphagnophytina</taxon>
        <taxon>Sphagnopsida</taxon>
        <taxon>Sphagnales</taxon>
        <taxon>Sphagnaceae</taxon>
        <taxon>Sphagnum</taxon>
    </lineage>
</organism>
<feature type="chain" id="PRO_5046415520" description="Dirigent protein" evidence="1">
    <location>
        <begin position="21"/>
        <end position="124"/>
    </location>
</feature>
<protein>
    <recommendedName>
        <fullName evidence="4">Dirigent protein</fullName>
    </recommendedName>
</protein>
<dbReference type="EMBL" id="OZ023710">
    <property type="protein sequence ID" value="CAK9882552.1"/>
    <property type="molecule type" value="Genomic_DNA"/>
</dbReference>
<reference evidence="2" key="1">
    <citation type="submission" date="2024-03" db="EMBL/GenBank/DDBJ databases">
        <authorList>
            <consortium name="ELIXIR-Norway"/>
            <consortium name="Elixir Norway"/>
        </authorList>
    </citation>
    <scope>NUCLEOTIDE SEQUENCE</scope>
</reference>
<keyword evidence="1" id="KW-0732">Signal</keyword>
<evidence type="ECO:0000313" key="2">
    <source>
        <dbReference type="EMBL" id="CAK9882552.1"/>
    </source>
</evidence>
<evidence type="ECO:0000313" key="3">
    <source>
        <dbReference type="Proteomes" id="UP001497522"/>
    </source>
</evidence>
<name>A0ABP1C163_9BRYO</name>
<proteinExistence type="predicted"/>
<dbReference type="Proteomes" id="UP001497522">
    <property type="component" value="Chromosome 9"/>
</dbReference>
<feature type="signal peptide" evidence="1">
    <location>
        <begin position="1"/>
        <end position="20"/>
    </location>
</feature>